<proteinExistence type="predicted"/>
<evidence type="ECO:0000313" key="3">
    <source>
        <dbReference type="Proteomes" id="UP000289152"/>
    </source>
</evidence>
<organism evidence="2 3">
    <name type="scientific">Tremella mesenterica</name>
    <name type="common">Jelly fungus</name>
    <dbReference type="NCBI Taxonomy" id="5217"/>
    <lineage>
        <taxon>Eukaryota</taxon>
        <taxon>Fungi</taxon>
        <taxon>Dikarya</taxon>
        <taxon>Basidiomycota</taxon>
        <taxon>Agaricomycotina</taxon>
        <taxon>Tremellomycetes</taxon>
        <taxon>Tremellales</taxon>
        <taxon>Tremellaceae</taxon>
        <taxon>Tremella</taxon>
    </lineage>
</organism>
<evidence type="ECO:0000313" key="2">
    <source>
        <dbReference type="EMBL" id="RXK37696.1"/>
    </source>
</evidence>
<name>A0A4Q1BJ96_TREME</name>
<keyword evidence="3" id="KW-1185">Reference proteome</keyword>
<dbReference type="EMBL" id="SDIL01000062">
    <property type="protein sequence ID" value="RXK37696.1"/>
    <property type="molecule type" value="Genomic_DNA"/>
</dbReference>
<feature type="region of interest" description="Disordered" evidence="1">
    <location>
        <begin position="1"/>
        <end position="22"/>
    </location>
</feature>
<dbReference type="Proteomes" id="UP000289152">
    <property type="component" value="Unassembled WGS sequence"/>
</dbReference>
<reference evidence="2 3" key="1">
    <citation type="submission" date="2016-06" db="EMBL/GenBank/DDBJ databases">
        <title>Evolution of pathogenesis and genome organization in the Tremellales.</title>
        <authorList>
            <person name="Cuomo C."/>
            <person name="Litvintseva A."/>
            <person name="Heitman J."/>
            <person name="Chen Y."/>
            <person name="Sun S."/>
            <person name="Springer D."/>
            <person name="Dromer F."/>
            <person name="Young S."/>
            <person name="Zeng Q."/>
            <person name="Chapman S."/>
            <person name="Gujja S."/>
            <person name="Saif S."/>
            <person name="Birren B."/>
        </authorList>
    </citation>
    <scope>NUCLEOTIDE SEQUENCE [LARGE SCALE GENOMIC DNA]</scope>
    <source>
        <strain evidence="2 3">ATCC 28783</strain>
    </source>
</reference>
<dbReference type="InParanoid" id="A0A4Q1BJ96"/>
<evidence type="ECO:0000256" key="1">
    <source>
        <dbReference type="SAM" id="MobiDB-lite"/>
    </source>
</evidence>
<dbReference type="AlphaFoldDB" id="A0A4Q1BJ96"/>
<accession>A0A4Q1BJ96</accession>
<protein>
    <submittedName>
        <fullName evidence="2">Uncharacterized protein</fullName>
    </submittedName>
</protein>
<gene>
    <name evidence="2" type="ORF">M231_05029</name>
</gene>
<dbReference type="VEuPathDB" id="FungiDB:TREMEDRAFT_59625"/>
<comment type="caution">
    <text evidence="2">The sequence shown here is derived from an EMBL/GenBank/DDBJ whole genome shotgun (WGS) entry which is preliminary data.</text>
</comment>
<sequence length="130" mass="14876">MSTYQNPSTSASTTRPSQFVSEQDKADIHILRNTKYPGARIRSFLTSNVPVYVDLSEVALDRNLPDDFLYTFPRRDGTVTHVRITREKPLEGENYGDGVRRYLLTEKRTSRVVTTCVDEGLTFQEGEREV</sequence>
<feature type="compositionally biased region" description="Polar residues" evidence="1">
    <location>
        <begin position="1"/>
        <end position="21"/>
    </location>
</feature>